<sequence>MTESKYKFLISISNGEPLNVNLTEGKALFVLGANGVGKSTLMQNLFEQNFNHSKRILAHRQTWFSNNTLNLTAKDKNSNERDMKNRDKKIESRWKDDYSGSRANMTIYDIINSENIRARNITKAVDNDNIELAKNLSNIQAPLEGINELLGISNIPIKIILDENEQLFASKNGSAPYSIAELSDGERNALLICADVLTSEPNQLIILDEPERHLHRSIISPLLTSLFQKRKDCVFVISTHDIYLPIDHKESSVLLLRDCGWNGKKIQDWDADLISETDEIPSNIKQEILGSKRDILFVEGNNGSLDRQIYQLIFPNLTVISQGSCKEVEKAVDGIRGTEGLHWVSAYGLIDADDREPDQIQTLLTKGIAALDSYSVESLYYNTEIIKKVAERYSEVSGKNKEELYASAISKIIDNIIPHKERLCSRLCEKQVRNNTMSNLPKHQDIIERGEFEIKIDLNEFIEREESVFDNLVAQNNINGLISRYPIRETPVINGITSGLGLTSETYESTVRKLIIDKTEVKEFYKNLLKNLTDII</sequence>
<dbReference type="InterPro" id="IPR029492">
    <property type="entry name" value="DUF4435"/>
</dbReference>
<evidence type="ECO:0000259" key="1">
    <source>
        <dbReference type="SMART" id="SM00382"/>
    </source>
</evidence>
<dbReference type="PANTHER" id="PTHR43581">
    <property type="entry name" value="ATP/GTP PHOSPHATASE"/>
    <property type="match status" value="1"/>
</dbReference>
<protein>
    <submittedName>
        <fullName evidence="2">AAA family ATPase</fullName>
    </submittedName>
</protein>
<dbReference type="InterPro" id="IPR003593">
    <property type="entry name" value="AAA+_ATPase"/>
</dbReference>
<dbReference type="SMART" id="SM00382">
    <property type="entry name" value="AAA"/>
    <property type="match status" value="1"/>
</dbReference>
<keyword evidence="3" id="KW-1185">Reference proteome</keyword>
<reference evidence="3" key="1">
    <citation type="journal article" date="2019" name="Int. J. Syst. Evol. Microbiol.">
        <title>The Global Catalogue of Microorganisms (GCM) 10K type strain sequencing project: providing services to taxonomists for standard genome sequencing and annotation.</title>
        <authorList>
            <consortium name="The Broad Institute Genomics Platform"/>
            <consortium name="The Broad Institute Genome Sequencing Center for Infectious Disease"/>
            <person name="Wu L."/>
            <person name="Ma J."/>
        </authorList>
    </citation>
    <scope>NUCLEOTIDE SEQUENCE [LARGE SCALE GENOMIC DNA]</scope>
    <source>
        <strain evidence="3">JCM 17106</strain>
    </source>
</reference>
<evidence type="ECO:0000313" key="3">
    <source>
        <dbReference type="Proteomes" id="UP001500459"/>
    </source>
</evidence>
<dbReference type="EMBL" id="BAABCW010000052">
    <property type="protein sequence ID" value="GAA3524078.1"/>
    <property type="molecule type" value="Genomic_DNA"/>
</dbReference>
<proteinExistence type="predicted"/>
<comment type="caution">
    <text evidence="2">The sequence shown here is derived from an EMBL/GenBank/DDBJ whole genome shotgun (WGS) entry which is preliminary data.</text>
</comment>
<accession>A0ABP6UXF6</accession>
<name>A0ABP6UXF6_9FLAO</name>
<dbReference type="InterPro" id="IPR003959">
    <property type="entry name" value="ATPase_AAA_core"/>
</dbReference>
<organism evidence="2 3">
    <name type="scientific">Aquimarina addita</name>
    <dbReference type="NCBI Taxonomy" id="870485"/>
    <lineage>
        <taxon>Bacteria</taxon>
        <taxon>Pseudomonadati</taxon>
        <taxon>Bacteroidota</taxon>
        <taxon>Flavobacteriia</taxon>
        <taxon>Flavobacteriales</taxon>
        <taxon>Flavobacteriaceae</taxon>
        <taxon>Aquimarina</taxon>
    </lineage>
</organism>
<evidence type="ECO:0000313" key="2">
    <source>
        <dbReference type="EMBL" id="GAA3524078.1"/>
    </source>
</evidence>
<dbReference type="Gene3D" id="3.40.50.300">
    <property type="entry name" value="P-loop containing nucleotide triphosphate hydrolases"/>
    <property type="match status" value="1"/>
</dbReference>
<dbReference type="PANTHER" id="PTHR43581:SF4">
    <property type="entry name" value="ATP_GTP PHOSPHATASE"/>
    <property type="match status" value="1"/>
</dbReference>
<dbReference type="InterPro" id="IPR051396">
    <property type="entry name" value="Bact_Antivir_Def_Nuclease"/>
</dbReference>
<dbReference type="InterPro" id="IPR027417">
    <property type="entry name" value="P-loop_NTPase"/>
</dbReference>
<dbReference type="Proteomes" id="UP001500459">
    <property type="component" value="Unassembled WGS sequence"/>
</dbReference>
<gene>
    <name evidence="2" type="ORF">GCM10022393_43450</name>
</gene>
<feature type="domain" description="AAA+ ATPase" evidence="1">
    <location>
        <begin position="24"/>
        <end position="260"/>
    </location>
</feature>
<dbReference type="Pfam" id="PF14491">
    <property type="entry name" value="DUF4435"/>
    <property type="match status" value="1"/>
</dbReference>
<dbReference type="SUPFAM" id="SSF52540">
    <property type="entry name" value="P-loop containing nucleoside triphosphate hydrolases"/>
    <property type="match status" value="1"/>
</dbReference>
<dbReference type="Pfam" id="PF13304">
    <property type="entry name" value="AAA_21"/>
    <property type="match status" value="1"/>
</dbReference>